<protein>
    <submittedName>
        <fullName evidence="1">Uncharacterized protein</fullName>
    </submittedName>
</protein>
<reference evidence="1" key="1">
    <citation type="submission" date="2016-07" db="EMBL/GenBank/DDBJ databases">
        <title>De novo transcriptome assembly of four accessions of the metal hyperaccumulator plant Noccaea caerulescens.</title>
        <authorList>
            <person name="Blande D."/>
            <person name="Halimaa P."/>
            <person name="Tervahauta A.I."/>
            <person name="Aarts M.G."/>
            <person name="Karenlampi S.O."/>
        </authorList>
    </citation>
    <scope>NUCLEOTIDE SEQUENCE</scope>
</reference>
<accession>A0A1J3J3S4</accession>
<dbReference type="EMBL" id="GEVM01019330">
    <property type="protein sequence ID" value="JAU86608.1"/>
    <property type="molecule type" value="Transcribed_RNA"/>
</dbReference>
<proteinExistence type="predicted"/>
<dbReference type="AlphaFoldDB" id="A0A1J3J3S4"/>
<evidence type="ECO:0000313" key="1">
    <source>
        <dbReference type="EMBL" id="JAU86608.1"/>
    </source>
</evidence>
<organism evidence="1">
    <name type="scientific">Noccaea caerulescens</name>
    <name type="common">Alpine penny-cress</name>
    <name type="synonym">Thlaspi caerulescens</name>
    <dbReference type="NCBI Taxonomy" id="107243"/>
    <lineage>
        <taxon>Eukaryota</taxon>
        <taxon>Viridiplantae</taxon>
        <taxon>Streptophyta</taxon>
        <taxon>Embryophyta</taxon>
        <taxon>Tracheophyta</taxon>
        <taxon>Spermatophyta</taxon>
        <taxon>Magnoliopsida</taxon>
        <taxon>eudicotyledons</taxon>
        <taxon>Gunneridae</taxon>
        <taxon>Pentapetalae</taxon>
        <taxon>rosids</taxon>
        <taxon>malvids</taxon>
        <taxon>Brassicales</taxon>
        <taxon>Brassicaceae</taxon>
        <taxon>Coluteocarpeae</taxon>
        <taxon>Noccaea</taxon>
    </lineage>
</organism>
<name>A0A1J3J3S4_NOCCA</name>
<gene>
    <name evidence="1" type="ORF">MP_TR7873_c2_g1_i1_g.22879</name>
</gene>
<sequence>MICDMIGPGLGQVNHQKQAGLVLSRDRVHAAESRAVCNTKSPWASFPRLADTSWEKKSFSLMVDQNGLNPLRRDE</sequence>